<protein>
    <submittedName>
        <fullName evidence="1">Uncharacterized protein</fullName>
    </submittedName>
</protein>
<evidence type="ECO:0000313" key="1">
    <source>
        <dbReference type="EMBL" id="HCA03959.1"/>
    </source>
</evidence>
<sequence length="101" mass="11124">MNITHLEHVFIALLIQMALLPFANARVTGAIAIALLLGREIAQHEYRLAVQRGWEWGQTLPVGIFEGVWRGWTLDSVLDVVLPALACTVVAITIKIIKPNG</sequence>
<comment type="caution">
    <text evidence="1">The sequence shown here is derived from an EMBL/GenBank/DDBJ whole genome shotgun (WGS) entry which is preliminary data.</text>
</comment>
<name>A0A3D0KLA6_9GAMM</name>
<dbReference type="AlphaFoldDB" id="A0A3D0KLA6"/>
<organism evidence="1">
    <name type="scientific">Halomonas campaniensis</name>
    <dbReference type="NCBI Taxonomy" id="213554"/>
    <lineage>
        <taxon>Bacteria</taxon>
        <taxon>Pseudomonadati</taxon>
        <taxon>Pseudomonadota</taxon>
        <taxon>Gammaproteobacteria</taxon>
        <taxon>Oceanospirillales</taxon>
        <taxon>Halomonadaceae</taxon>
        <taxon>Halomonas</taxon>
    </lineage>
</organism>
<gene>
    <name evidence="1" type="ORF">DEO68_17760</name>
</gene>
<accession>A0A3D0KLA6</accession>
<proteinExistence type="predicted"/>
<dbReference type="EMBL" id="DOTR01000101">
    <property type="protein sequence ID" value="HCA03959.1"/>
    <property type="molecule type" value="Genomic_DNA"/>
</dbReference>
<reference evidence="1" key="1">
    <citation type="journal article" date="2018" name="Nat. Biotechnol.">
        <title>A standardized bacterial taxonomy based on genome phylogeny substantially revises the tree of life.</title>
        <authorList>
            <person name="Parks D.H."/>
            <person name="Chuvochina M."/>
            <person name="Waite D.W."/>
            <person name="Rinke C."/>
            <person name="Skarshewski A."/>
            <person name="Chaumeil P.A."/>
            <person name="Hugenholtz P."/>
        </authorList>
    </citation>
    <scope>NUCLEOTIDE SEQUENCE [LARGE SCALE GENOMIC DNA]</scope>
    <source>
        <strain evidence="1">UBA11284</strain>
    </source>
</reference>